<dbReference type="GO" id="GO:0003677">
    <property type="term" value="F:DNA binding"/>
    <property type="evidence" value="ECO:0007669"/>
    <property type="project" value="UniProtKB-KW"/>
</dbReference>
<keyword evidence="2" id="KW-0680">Restriction system</keyword>
<dbReference type="InterPro" id="IPR044946">
    <property type="entry name" value="Restrct_endonuc_typeI_TRD_sf"/>
</dbReference>
<evidence type="ECO:0000256" key="4">
    <source>
        <dbReference type="ARBA" id="ARBA00038652"/>
    </source>
</evidence>
<dbReference type="PANTHER" id="PTHR43140:SF1">
    <property type="entry name" value="TYPE I RESTRICTION ENZYME ECOKI SPECIFICITY SUBUNIT"/>
    <property type="match status" value="1"/>
</dbReference>
<reference evidence="6 7" key="1">
    <citation type="submission" date="2019-04" db="EMBL/GenBank/DDBJ databases">
        <title>Microbes associate with the intestines of laboratory mice.</title>
        <authorList>
            <person name="Navarre W."/>
            <person name="Wong E."/>
            <person name="Huang K.C."/>
            <person name="Tropini C."/>
            <person name="Ng K."/>
            <person name="Yu B."/>
        </authorList>
    </citation>
    <scope>NUCLEOTIDE SEQUENCE [LARGE SCALE GENOMIC DNA]</scope>
    <source>
        <strain evidence="6 7">NM87_A27A</strain>
    </source>
</reference>
<evidence type="ECO:0000256" key="3">
    <source>
        <dbReference type="ARBA" id="ARBA00023125"/>
    </source>
</evidence>
<sequence length="363" mass="40557">MVTGVGTIGTSYVVQQGDLFYYKDASVLCLENRCDFESSYLQLLMRSSMIGEQIRFLSAGTTVDTLTIRNATMLLVPVAPAAEQIRIVEKMNKLTPYVDEYGRANKQREQLNQVLPIRLRKSILQAAVEGKLIEQSDDDEPASLLLAGIREKRAQLVREGKAKPVKGGESIIYRDDVGHWFERRGKSDPVCIDEEIPFDIPDSWSWARLGDLIDLKSGIDLDKKLYSDTEKIGIPYITGASNLQNGHVLENRWTDSPKRKSIKGDLLLTCKGTIGEMAYNPFPVAHIARQIMAIKAIDDKMLGYIRLFLLFYVDKVKKAAKGIIPGIERADLTEALIPIPALAEQCHIVEKVDAALQQANTHL</sequence>
<dbReference type="Proteomes" id="UP000306798">
    <property type="component" value="Unassembled WGS sequence"/>
</dbReference>
<organism evidence="6 7">
    <name type="scientific">Bifidobacterium pseudolongum</name>
    <dbReference type="NCBI Taxonomy" id="1694"/>
    <lineage>
        <taxon>Bacteria</taxon>
        <taxon>Bacillati</taxon>
        <taxon>Actinomycetota</taxon>
        <taxon>Actinomycetes</taxon>
        <taxon>Bifidobacteriales</taxon>
        <taxon>Bifidobacteriaceae</taxon>
        <taxon>Bifidobacterium</taxon>
    </lineage>
</organism>
<evidence type="ECO:0000313" key="7">
    <source>
        <dbReference type="Proteomes" id="UP000306798"/>
    </source>
</evidence>
<evidence type="ECO:0000256" key="1">
    <source>
        <dbReference type="ARBA" id="ARBA00010923"/>
    </source>
</evidence>
<feature type="domain" description="Type I restriction modification DNA specificity" evidence="5">
    <location>
        <begin position="201"/>
        <end position="354"/>
    </location>
</feature>
<gene>
    <name evidence="6" type="ORF">E5991_08900</name>
</gene>
<dbReference type="InterPro" id="IPR051212">
    <property type="entry name" value="Type-I_RE_S_subunit"/>
</dbReference>
<dbReference type="GO" id="GO:0009307">
    <property type="term" value="P:DNA restriction-modification system"/>
    <property type="evidence" value="ECO:0007669"/>
    <property type="project" value="UniProtKB-KW"/>
</dbReference>
<proteinExistence type="inferred from homology"/>
<comment type="subunit">
    <text evidence="4">The methyltransferase is composed of M and S polypeptides.</text>
</comment>
<dbReference type="InterPro" id="IPR000055">
    <property type="entry name" value="Restrct_endonuc_typeI_TRD"/>
</dbReference>
<dbReference type="PANTHER" id="PTHR43140">
    <property type="entry name" value="TYPE-1 RESTRICTION ENZYME ECOKI SPECIFICITY PROTEIN"/>
    <property type="match status" value="1"/>
</dbReference>
<evidence type="ECO:0000313" key="6">
    <source>
        <dbReference type="EMBL" id="THG24169.1"/>
    </source>
</evidence>
<evidence type="ECO:0000259" key="5">
    <source>
        <dbReference type="Pfam" id="PF01420"/>
    </source>
</evidence>
<comment type="caution">
    <text evidence="6">The sequence shown here is derived from an EMBL/GenBank/DDBJ whole genome shotgun (WGS) entry which is preliminary data.</text>
</comment>
<evidence type="ECO:0000256" key="2">
    <source>
        <dbReference type="ARBA" id="ARBA00022747"/>
    </source>
</evidence>
<name>A0A4S4F3P0_9BIFI</name>
<comment type="similarity">
    <text evidence="1">Belongs to the type-I restriction system S methylase family.</text>
</comment>
<dbReference type="Pfam" id="PF01420">
    <property type="entry name" value="Methylase_S"/>
    <property type="match status" value="1"/>
</dbReference>
<dbReference type="SUPFAM" id="SSF116734">
    <property type="entry name" value="DNA methylase specificity domain"/>
    <property type="match status" value="2"/>
</dbReference>
<dbReference type="Gene3D" id="3.90.220.20">
    <property type="entry name" value="DNA methylase specificity domains"/>
    <property type="match status" value="2"/>
</dbReference>
<protein>
    <recommendedName>
        <fullName evidence="5">Type I restriction modification DNA specificity domain-containing protein</fullName>
    </recommendedName>
</protein>
<accession>A0A4S4F3P0</accession>
<keyword evidence="3" id="KW-0238">DNA-binding</keyword>
<dbReference type="EMBL" id="SSTF01000034">
    <property type="protein sequence ID" value="THG24169.1"/>
    <property type="molecule type" value="Genomic_DNA"/>
</dbReference>
<dbReference type="AlphaFoldDB" id="A0A4S4F3P0"/>